<dbReference type="InterPro" id="IPR027417">
    <property type="entry name" value="P-loop_NTPase"/>
</dbReference>
<dbReference type="PANTHER" id="PTHR45772:SF8">
    <property type="entry name" value="HIGH-AFFINITY BRANCHED-CHAIN AMINO ACID TRANSPORT ATP-BINDING PROTEIN"/>
    <property type="match status" value="1"/>
</dbReference>
<dbReference type="AlphaFoldDB" id="A0A0J6VFF0"/>
<feature type="domain" description="ABC transporter" evidence="4">
    <location>
        <begin position="26"/>
        <end position="262"/>
    </location>
</feature>
<dbReference type="PANTHER" id="PTHR45772">
    <property type="entry name" value="CONSERVED COMPONENT OF ABC TRANSPORTER FOR NATURAL AMINO ACIDS-RELATED"/>
    <property type="match status" value="1"/>
</dbReference>
<evidence type="ECO:0000256" key="2">
    <source>
        <dbReference type="ARBA" id="ARBA00022741"/>
    </source>
</evidence>
<name>A0A0J6VFF0_MYCCU</name>
<dbReference type="Pfam" id="PF00005">
    <property type="entry name" value="ABC_tran"/>
    <property type="match status" value="1"/>
</dbReference>
<evidence type="ECO:0000259" key="4">
    <source>
        <dbReference type="PROSITE" id="PS50893"/>
    </source>
</evidence>
<dbReference type="Proteomes" id="UP000036176">
    <property type="component" value="Unassembled WGS sequence"/>
</dbReference>
<dbReference type="InterPro" id="IPR003439">
    <property type="entry name" value="ABC_transporter-like_ATP-bd"/>
</dbReference>
<keyword evidence="1" id="KW-0813">Transport</keyword>
<keyword evidence="2" id="KW-0547">Nucleotide-binding</keyword>
<dbReference type="GO" id="GO:0005886">
    <property type="term" value="C:plasma membrane"/>
    <property type="evidence" value="ECO:0007669"/>
    <property type="project" value="TreeGrafter"/>
</dbReference>
<protein>
    <submittedName>
        <fullName evidence="5">Sulfate/thiosulfate import ATP-binding protein CysA</fullName>
        <ecNumber evidence="5">3.6.3.25</ecNumber>
    </submittedName>
</protein>
<accession>A0A0J6VFF0</accession>
<dbReference type="PATRIC" id="fig|1800.3.peg.5487"/>
<dbReference type="OrthoDB" id="3396710at2"/>
<dbReference type="SUPFAM" id="SSF52540">
    <property type="entry name" value="P-loop containing nucleoside triphosphate hydrolases"/>
    <property type="match status" value="1"/>
</dbReference>
<dbReference type="GO" id="GO:0005524">
    <property type="term" value="F:ATP binding"/>
    <property type="evidence" value="ECO:0007669"/>
    <property type="project" value="UniProtKB-KW"/>
</dbReference>
<gene>
    <name evidence="5" type="primary">cysA_4</name>
    <name evidence="5" type="ORF">MCHUDSM44219_05450</name>
</gene>
<evidence type="ECO:0000256" key="3">
    <source>
        <dbReference type="ARBA" id="ARBA00022840"/>
    </source>
</evidence>
<dbReference type="Pfam" id="PF12399">
    <property type="entry name" value="BCA_ABC_TP_C"/>
    <property type="match status" value="1"/>
</dbReference>
<evidence type="ECO:0000313" key="5">
    <source>
        <dbReference type="EMBL" id="KMO69740.1"/>
    </source>
</evidence>
<evidence type="ECO:0000256" key="1">
    <source>
        <dbReference type="ARBA" id="ARBA00022448"/>
    </source>
</evidence>
<dbReference type="EMBL" id="JYNX01000088">
    <property type="protein sequence ID" value="KMO69740.1"/>
    <property type="molecule type" value="Genomic_DNA"/>
</dbReference>
<reference evidence="5 6" key="1">
    <citation type="journal article" date="2015" name="Genome Biol. Evol.">
        <title>Characterization of Three Mycobacterium spp. with Potential Use in Bioremediation by Genome Sequencing and Comparative Genomics.</title>
        <authorList>
            <person name="Das S."/>
            <person name="Pettersson B.M."/>
            <person name="Behra P.R."/>
            <person name="Ramesh M."/>
            <person name="Dasgupta S."/>
            <person name="Bhattacharya A."/>
            <person name="Kirsebom L.A."/>
        </authorList>
    </citation>
    <scope>NUCLEOTIDE SEQUENCE [LARGE SCALE GENOMIC DNA]</scope>
    <source>
        <strain evidence="5 6">DSM 44219</strain>
    </source>
</reference>
<dbReference type="GO" id="GO:0016887">
    <property type="term" value="F:ATP hydrolysis activity"/>
    <property type="evidence" value="ECO:0007669"/>
    <property type="project" value="InterPro"/>
</dbReference>
<dbReference type="InterPro" id="IPR032823">
    <property type="entry name" value="BCA_ABC_TP_C"/>
</dbReference>
<comment type="caution">
    <text evidence="5">The sequence shown here is derived from an EMBL/GenBank/DDBJ whole genome shotgun (WGS) entry which is preliminary data.</text>
</comment>
<dbReference type="NCBIfam" id="TIGR03411">
    <property type="entry name" value="urea_trans_UrtD"/>
    <property type="match status" value="1"/>
</dbReference>
<keyword evidence="3 5" id="KW-0067">ATP-binding</keyword>
<dbReference type="EC" id="3.6.3.25" evidence="5"/>
<dbReference type="PROSITE" id="PS50893">
    <property type="entry name" value="ABC_TRANSPORTER_2"/>
    <property type="match status" value="1"/>
</dbReference>
<dbReference type="Gene3D" id="3.40.50.300">
    <property type="entry name" value="P-loop containing nucleotide triphosphate hydrolases"/>
    <property type="match status" value="1"/>
</dbReference>
<organism evidence="5 6">
    <name type="scientific">Mycolicibacterium chubuense</name>
    <name type="common">Mycobacterium chubuense</name>
    <dbReference type="NCBI Taxonomy" id="1800"/>
    <lineage>
        <taxon>Bacteria</taxon>
        <taxon>Bacillati</taxon>
        <taxon>Actinomycetota</taxon>
        <taxon>Actinomycetes</taxon>
        <taxon>Mycobacteriales</taxon>
        <taxon>Mycobacteriaceae</taxon>
        <taxon>Mycolicibacterium</taxon>
    </lineage>
</organism>
<dbReference type="InterPro" id="IPR051120">
    <property type="entry name" value="ABC_AA/LPS_Transport"/>
</dbReference>
<dbReference type="InterPro" id="IPR017781">
    <property type="entry name" value="ABC_transptr_urea_ATP-bd_UrtD"/>
</dbReference>
<sequence>MTEVDAGTAGKEPVEGGNAGMGTQYLEVRGLTVDFDGFKAVSDVDLTLFQGDLRFLIGPNGAGKTTVIDAITGLVPATGSVNKSGVELLGRKVHQIARRGVGRTFQTASVFEQLTVLQNLDIAAGAGRSVWTLLRRRRGVLPAIEQALHTIGLTHLADRPAGVLAHGQKQWLEIGMLLVQNADVLLLDEPVAGMSTEEREETGNLLRRIGAERTVVVVEHDMDFMRAFATSVTVLARGQVIAEGSVAEVQANPKVQEVYLGTAAAGAEGIA</sequence>
<keyword evidence="6" id="KW-1185">Reference proteome</keyword>
<evidence type="ECO:0000313" key="6">
    <source>
        <dbReference type="Proteomes" id="UP000036176"/>
    </source>
</evidence>
<proteinExistence type="predicted"/>
<keyword evidence="5" id="KW-0378">Hydrolase</keyword>
<dbReference type="CDD" id="cd03219">
    <property type="entry name" value="ABC_Mj1267_LivG_branched"/>
    <property type="match status" value="1"/>
</dbReference>